<feature type="transmembrane region" description="Helical" evidence="1">
    <location>
        <begin position="140"/>
        <end position="165"/>
    </location>
</feature>
<keyword evidence="1" id="KW-0472">Membrane</keyword>
<evidence type="ECO:0008006" key="4">
    <source>
        <dbReference type="Google" id="ProtNLM"/>
    </source>
</evidence>
<evidence type="ECO:0000313" key="2">
    <source>
        <dbReference type="EMBL" id="MFC5744424.1"/>
    </source>
</evidence>
<dbReference type="EMBL" id="JBHSON010000002">
    <property type="protein sequence ID" value="MFC5744424.1"/>
    <property type="molecule type" value="Genomic_DNA"/>
</dbReference>
<feature type="transmembrane region" description="Helical" evidence="1">
    <location>
        <begin position="431"/>
        <end position="452"/>
    </location>
</feature>
<sequence>MTSTLKAPGARQGKAAPKDRLAGTGTLFRLGLRRERHALPAWLLANAALLGGTAAAYGAAFTDAEARAAAIDRSESALLRALNGAPAGDGIGSLAVTDTFTATTTLASLMAVAMVLRQTRQNDESGRAELLASTAVGRHAPLLAALLLGVAACAALVPVLALALALGGLPVAGSVAAAAAIAATGLVFAAVATMTAQLWPSTTASTWDAILVIFLVFLPRAIGDALGGVPAGGLGVSRGWISWISPVTWAQEIRPFHGDRWVLLVPLVALSVPIAAQGFRLSTKRDPGSSVIDTGKGPAAASPSLRGPWSLGRRLYRTAMKAWVAGSILGFLCAGLLGAGDDASAVAMADLVAIVAVCHAAHVLAGLRSEETTGGLAMTLAGRAGRGTWLLARLGHGAAGLAAVVLAAGLGASLGTGLRSGDLGGGLAETLAVSLVQTTAALAFAGLAVAAFGALPRLFLPLLWAGPVATALLAVAASEPDAGPVAGLTAVAAILAALVLGALGTVAFGRRDVGG</sequence>
<keyword evidence="1" id="KW-0812">Transmembrane</keyword>
<gene>
    <name evidence="2" type="ORF">ACFPZN_02220</name>
</gene>
<dbReference type="RefSeq" id="WP_378279569.1">
    <property type="nucleotide sequence ID" value="NZ_JBHSON010000002.1"/>
</dbReference>
<feature type="transmembrane region" description="Helical" evidence="1">
    <location>
        <begin position="345"/>
        <end position="367"/>
    </location>
</feature>
<feature type="transmembrane region" description="Helical" evidence="1">
    <location>
        <begin position="322"/>
        <end position="339"/>
    </location>
</feature>
<feature type="transmembrane region" description="Helical" evidence="1">
    <location>
        <begin position="39"/>
        <end position="60"/>
    </location>
</feature>
<comment type="caution">
    <text evidence="2">The sequence shown here is derived from an EMBL/GenBank/DDBJ whole genome shotgun (WGS) entry which is preliminary data.</text>
</comment>
<feature type="transmembrane region" description="Helical" evidence="1">
    <location>
        <begin position="171"/>
        <end position="192"/>
    </location>
</feature>
<protein>
    <recommendedName>
        <fullName evidence="4">ABC transporter permease</fullName>
    </recommendedName>
</protein>
<accession>A0ABW0ZMC7</accession>
<feature type="transmembrane region" description="Helical" evidence="1">
    <location>
        <begin position="484"/>
        <end position="509"/>
    </location>
</feature>
<reference evidence="3" key="1">
    <citation type="journal article" date="2019" name="Int. J. Syst. Evol. Microbiol.">
        <title>The Global Catalogue of Microorganisms (GCM) 10K type strain sequencing project: providing services to taxonomists for standard genome sequencing and annotation.</title>
        <authorList>
            <consortium name="The Broad Institute Genomics Platform"/>
            <consortium name="The Broad Institute Genome Sequencing Center for Infectious Disease"/>
            <person name="Wu L."/>
            <person name="Ma J."/>
        </authorList>
    </citation>
    <scope>NUCLEOTIDE SEQUENCE [LARGE SCALE GENOMIC DNA]</scope>
    <source>
        <strain evidence="3">KCTC 42087</strain>
    </source>
</reference>
<evidence type="ECO:0000313" key="3">
    <source>
        <dbReference type="Proteomes" id="UP001596074"/>
    </source>
</evidence>
<dbReference type="Proteomes" id="UP001596074">
    <property type="component" value="Unassembled WGS sequence"/>
</dbReference>
<organism evidence="2 3">
    <name type="scientific">Actinomadura rugatobispora</name>
    <dbReference type="NCBI Taxonomy" id="1994"/>
    <lineage>
        <taxon>Bacteria</taxon>
        <taxon>Bacillati</taxon>
        <taxon>Actinomycetota</taxon>
        <taxon>Actinomycetes</taxon>
        <taxon>Streptosporangiales</taxon>
        <taxon>Thermomonosporaceae</taxon>
        <taxon>Actinomadura</taxon>
    </lineage>
</organism>
<proteinExistence type="predicted"/>
<keyword evidence="3" id="KW-1185">Reference proteome</keyword>
<feature type="transmembrane region" description="Helical" evidence="1">
    <location>
        <begin position="388"/>
        <end position="411"/>
    </location>
</feature>
<feature type="transmembrane region" description="Helical" evidence="1">
    <location>
        <begin position="100"/>
        <end position="119"/>
    </location>
</feature>
<name>A0ABW0ZMC7_9ACTN</name>
<feature type="transmembrane region" description="Helical" evidence="1">
    <location>
        <begin position="459"/>
        <end position="478"/>
    </location>
</feature>
<keyword evidence="1" id="KW-1133">Transmembrane helix</keyword>
<evidence type="ECO:0000256" key="1">
    <source>
        <dbReference type="SAM" id="Phobius"/>
    </source>
</evidence>